<protein>
    <submittedName>
        <fullName evidence="1">Glycosyltransferase involved in cell wall biosynthesis</fullName>
    </submittedName>
</protein>
<dbReference type="InterPro" id="IPR050194">
    <property type="entry name" value="Glycosyltransferase_grp1"/>
</dbReference>
<keyword evidence="2" id="KW-1185">Reference proteome</keyword>
<accession>A0A7W8C5A7</accession>
<dbReference type="Proteomes" id="UP000539075">
    <property type="component" value="Unassembled WGS sequence"/>
</dbReference>
<name>A0A7W8C5A7_9BACT</name>
<dbReference type="Pfam" id="PF13692">
    <property type="entry name" value="Glyco_trans_1_4"/>
    <property type="match status" value="1"/>
</dbReference>
<sequence length="222" mass="24705">MGTAIAACGEEEYLLALRLSGNEKKVFLARNAIDLAMIDAISEAHAPKSETNNIQVGTCGRLTNQHGLDWFVHVASSLQDKANWVWVGAKADSHELPAFVKRTGWIDNKIALNHVANMDIFIHPTQWDGLSYALLEAMSLHKPVVVSDIAPNRAVVQHGVNGFVAKNAPEMEHYIRTLINDPELRHQMGAAGRRYVEQNHSIETVRQNYDAIYQDLATTITR</sequence>
<dbReference type="PANTHER" id="PTHR45947">
    <property type="entry name" value="SULFOQUINOVOSYL TRANSFERASE SQD2"/>
    <property type="match status" value="1"/>
</dbReference>
<dbReference type="AlphaFoldDB" id="A0A7W8C5A7"/>
<evidence type="ECO:0000313" key="2">
    <source>
        <dbReference type="Proteomes" id="UP000539075"/>
    </source>
</evidence>
<reference evidence="1 2" key="1">
    <citation type="submission" date="2020-08" db="EMBL/GenBank/DDBJ databases">
        <title>Genomic Encyclopedia of Type Strains, Phase IV (KMG-IV): sequencing the most valuable type-strain genomes for metagenomic binning, comparative biology and taxonomic classification.</title>
        <authorList>
            <person name="Goeker M."/>
        </authorList>
    </citation>
    <scope>NUCLEOTIDE SEQUENCE [LARGE SCALE GENOMIC DNA]</scope>
    <source>
        <strain evidence="1 2">DSM 11275</strain>
    </source>
</reference>
<organism evidence="1 2">
    <name type="scientific">Desulfovibrio intestinalis</name>
    <dbReference type="NCBI Taxonomy" id="58621"/>
    <lineage>
        <taxon>Bacteria</taxon>
        <taxon>Pseudomonadati</taxon>
        <taxon>Thermodesulfobacteriota</taxon>
        <taxon>Desulfovibrionia</taxon>
        <taxon>Desulfovibrionales</taxon>
        <taxon>Desulfovibrionaceae</taxon>
        <taxon>Desulfovibrio</taxon>
    </lineage>
</organism>
<keyword evidence="1" id="KW-0808">Transferase</keyword>
<proteinExistence type="predicted"/>
<comment type="caution">
    <text evidence="1">The sequence shown here is derived from an EMBL/GenBank/DDBJ whole genome shotgun (WGS) entry which is preliminary data.</text>
</comment>
<dbReference type="GO" id="GO:0016757">
    <property type="term" value="F:glycosyltransferase activity"/>
    <property type="evidence" value="ECO:0007669"/>
    <property type="project" value="TreeGrafter"/>
</dbReference>
<dbReference type="CDD" id="cd03801">
    <property type="entry name" value="GT4_PimA-like"/>
    <property type="match status" value="1"/>
</dbReference>
<dbReference type="SUPFAM" id="SSF53756">
    <property type="entry name" value="UDP-Glycosyltransferase/glycogen phosphorylase"/>
    <property type="match status" value="1"/>
</dbReference>
<dbReference type="PANTHER" id="PTHR45947:SF3">
    <property type="entry name" value="SULFOQUINOVOSYL TRANSFERASE SQD2"/>
    <property type="match status" value="1"/>
</dbReference>
<gene>
    <name evidence="1" type="ORF">HNQ38_002805</name>
</gene>
<dbReference type="Gene3D" id="3.40.50.2000">
    <property type="entry name" value="Glycogen Phosphorylase B"/>
    <property type="match status" value="2"/>
</dbReference>
<evidence type="ECO:0000313" key="1">
    <source>
        <dbReference type="EMBL" id="MBB5144687.1"/>
    </source>
</evidence>
<dbReference type="EMBL" id="JACHGO010000010">
    <property type="protein sequence ID" value="MBB5144687.1"/>
    <property type="molecule type" value="Genomic_DNA"/>
</dbReference>